<protein>
    <submittedName>
        <fullName evidence="2">DUF466 domain-containing protein</fullName>
    </submittedName>
</protein>
<sequence>MPEQTNTHCRLEQEQPGGLRRAFDSVRWYWASVMGDNHYERYLAHHERTHPGEAPMTKKEYWRERTDAQDTNPRSRCC</sequence>
<feature type="compositionally biased region" description="Basic and acidic residues" evidence="1">
    <location>
        <begin position="49"/>
        <end position="68"/>
    </location>
</feature>
<reference evidence="2 3" key="1">
    <citation type="submission" date="2018-08" db="EMBL/GenBank/DDBJ databases">
        <title>Whole genome sequence analysis of Dermacoccus abyssi bacteria isolated from Deep Mariana trench Micromonospora spp reveals genes involved in the environmental adaptation and production of secondary metabolites.</title>
        <authorList>
            <person name="Abdel-Mageed W.M."/>
            <person name="Lehri B."/>
            <person name="Nouioui I."/>
            <person name="Goodfellow I."/>
            <person name="Jaspars M."/>
            <person name="Karlyshev A."/>
        </authorList>
    </citation>
    <scope>NUCLEOTIDE SEQUENCE [LARGE SCALE GENOMIC DNA]</scope>
    <source>
        <strain evidence="2 3">MT1.1</strain>
    </source>
</reference>
<dbReference type="InterPro" id="IPR007423">
    <property type="entry name" value="Sel_put"/>
</dbReference>
<feature type="region of interest" description="Disordered" evidence="1">
    <location>
        <begin position="49"/>
        <end position="78"/>
    </location>
</feature>
<name>A0A417Z805_9MICO</name>
<gene>
    <name evidence="2" type="ORF">D1832_05860</name>
</gene>
<evidence type="ECO:0000256" key="1">
    <source>
        <dbReference type="SAM" id="MobiDB-lite"/>
    </source>
</evidence>
<dbReference type="EMBL" id="QWLM01000004">
    <property type="protein sequence ID" value="RHW46774.1"/>
    <property type="molecule type" value="Genomic_DNA"/>
</dbReference>
<comment type="caution">
    <text evidence="2">The sequence shown here is derived from an EMBL/GenBank/DDBJ whole genome shotgun (WGS) entry which is preliminary data.</text>
</comment>
<organism evidence="2 3">
    <name type="scientific">Dermacoccus abyssi</name>
    <dbReference type="NCBI Taxonomy" id="322596"/>
    <lineage>
        <taxon>Bacteria</taxon>
        <taxon>Bacillati</taxon>
        <taxon>Actinomycetota</taxon>
        <taxon>Actinomycetes</taxon>
        <taxon>Micrococcales</taxon>
        <taxon>Dermacoccaceae</taxon>
        <taxon>Dermacoccus</taxon>
    </lineage>
</organism>
<feature type="compositionally biased region" description="Polar residues" evidence="1">
    <location>
        <begin position="69"/>
        <end position="78"/>
    </location>
</feature>
<accession>A0A417Z805</accession>
<dbReference type="Proteomes" id="UP000285376">
    <property type="component" value="Unassembled WGS sequence"/>
</dbReference>
<evidence type="ECO:0000313" key="3">
    <source>
        <dbReference type="Proteomes" id="UP000285376"/>
    </source>
</evidence>
<proteinExistence type="predicted"/>
<dbReference type="RefSeq" id="WP_118913040.1">
    <property type="nucleotide sequence ID" value="NZ_CBCRVH010000003.1"/>
</dbReference>
<dbReference type="AlphaFoldDB" id="A0A417Z805"/>
<dbReference type="Pfam" id="PF04328">
    <property type="entry name" value="Sel_put"/>
    <property type="match status" value="1"/>
</dbReference>
<evidence type="ECO:0000313" key="2">
    <source>
        <dbReference type="EMBL" id="RHW46774.1"/>
    </source>
</evidence>